<dbReference type="Pfam" id="PF14436">
    <property type="entry name" value="EndoU_bacteria"/>
    <property type="match status" value="1"/>
</dbReference>
<feature type="compositionally biased region" description="Gly residues" evidence="1">
    <location>
        <begin position="397"/>
        <end position="408"/>
    </location>
</feature>
<feature type="region of interest" description="Disordered" evidence="1">
    <location>
        <begin position="482"/>
        <end position="519"/>
    </location>
</feature>
<protein>
    <recommendedName>
        <fullName evidence="2">Bacterial EndoU nuclease domain-containing protein</fullName>
    </recommendedName>
</protein>
<dbReference type="SUPFAM" id="SSF140453">
    <property type="entry name" value="EsxAB dimer-like"/>
    <property type="match status" value="1"/>
</dbReference>
<feature type="compositionally biased region" description="Gly residues" evidence="1">
    <location>
        <begin position="348"/>
        <end position="359"/>
    </location>
</feature>
<reference evidence="3 4" key="1">
    <citation type="submission" date="2021-03" db="EMBL/GenBank/DDBJ databases">
        <title>Sequencing the genomes of 1000 actinobacteria strains.</title>
        <authorList>
            <person name="Klenk H.-P."/>
        </authorList>
    </citation>
    <scope>NUCLEOTIDE SEQUENCE [LARGE SCALE GENOMIC DNA]</scope>
    <source>
        <strain evidence="3 4">DSM 46670</strain>
    </source>
</reference>
<feature type="compositionally biased region" description="Polar residues" evidence="1">
    <location>
        <begin position="261"/>
        <end position="273"/>
    </location>
</feature>
<dbReference type="InterPro" id="IPR029501">
    <property type="entry name" value="EndoU_bac"/>
</dbReference>
<name>A0ABS4TC15_9PSEU</name>
<accession>A0ABS4TC15</accession>
<keyword evidence="4" id="KW-1185">Reference proteome</keyword>
<organism evidence="3 4">
    <name type="scientific">Kibdelosporangium banguiense</name>
    <dbReference type="NCBI Taxonomy" id="1365924"/>
    <lineage>
        <taxon>Bacteria</taxon>
        <taxon>Bacillati</taxon>
        <taxon>Actinomycetota</taxon>
        <taxon>Actinomycetes</taxon>
        <taxon>Pseudonocardiales</taxon>
        <taxon>Pseudonocardiaceae</taxon>
        <taxon>Kibdelosporangium</taxon>
    </lineage>
</organism>
<feature type="domain" description="Bacterial EndoU nuclease" evidence="2">
    <location>
        <begin position="403"/>
        <end position="480"/>
    </location>
</feature>
<proteinExistence type="predicted"/>
<gene>
    <name evidence="3" type="ORF">JOF56_002344</name>
</gene>
<dbReference type="Gene3D" id="1.20.1260.20">
    <property type="entry name" value="PPE superfamily"/>
    <property type="match status" value="1"/>
</dbReference>
<sequence length="548" mass="56425">MPEGNPLVAQRQDSTTAYSGIGIAESAMDIYNGVENKSWVEGGLGAVGTGLEALSLAMDPVGTLLQYAVSWLMEHVKPLSDALDWLAGDADQIAAYAATWKNIGKETGAIAQDFWTEVAGGTAGWQGASAEAYRARAQAQQDKIKAAGTGADTIGTVVEVVGVLVGAVREIVRDLVAECVATLIARIPQWVAEIAGTVGVATPHVVASAVALISKWVNRIKDFILKLTRSLEKLKPIMGKLGEIWDAIRKGLRGAPDGAPSTPNGPDSLRSPNTSDVPSGTSTTTPSSSSPIDTSSSPTGTPSGTTTSPSSTSSTPDTSSSPTGTPSGTTSPSSTTKPSGSDTPPGSTGNGADSGGGGNKPPNQDPPGNPTPPQPPKPEDIKHSTASKQHILDGDSGKSGGHRAGTGRPGKSEFPQRWSDQDILNHAEDVARTETPIGPKRTKDANGNMVDSWDYVGERDGVIVHVTVVEGGEIRTAYPEGGDGVIVNPSSPHPPPKGAPPSTTPIYSNPDVGGNGTWTYEGNKKGRMIRMITDGEGKIISTTDLGPA</sequence>
<dbReference type="InterPro" id="IPR036689">
    <property type="entry name" value="ESAT-6-like_sf"/>
</dbReference>
<dbReference type="EMBL" id="JAGINW010000001">
    <property type="protein sequence ID" value="MBP2321959.1"/>
    <property type="molecule type" value="Genomic_DNA"/>
</dbReference>
<dbReference type="RefSeq" id="WP_209637140.1">
    <property type="nucleotide sequence ID" value="NZ_JAGINW010000001.1"/>
</dbReference>
<evidence type="ECO:0000256" key="1">
    <source>
        <dbReference type="SAM" id="MobiDB-lite"/>
    </source>
</evidence>
<dbReference type="Proteomes" id="UP001519332">
    <property type="component" value="Unassembled WGS sequence"/>
</dbReference>
<evidence type="ECO:0000313" key="3">
    <source>
        <dbReference type="EMBL" id="MBP2321959.1"/>
    </source>
</evidence>
<feature type="compositionally biased region" description="Pro residues" evidence="1">
    <location>
        <begin position="491"/>
        <end position="503"/>
    </location>
</feature>
<feature type="region of interest" description="Disordered" evidence="1">
    <location>
        <begin position="254"/>
        <end position="448"/>
    </location>
</feature>
<comment type="caution">
    <text evidence="3">The sequence shown here is derived from an EMBL/GenBank/DDBJ whole genome shotgun (WGS) entry which is preliminary data.</text>
</comment>
<evidence type="ECO:0000259" key="2">
    <source>
        <dbReference type="Pfam" id="PF14436"/>
    </source>
</evidence>
<feature type="compositionally biased region" description="Pro residues" evidence="1">
    <location>
        <begin position="363"/>
        <end position="376"/>
    </location>
</feature>
<dbReference type="InterPro" id="IPR038332">
    <property type="entry name" value="PPE_sf"/>
</dbReference>
<evidence type="ECO:0000313" key="4">
    <source>
        <dbReference type="Proteomes" id="UP001519332"/>
    </source>
</evidence>
<feature type="compositionally biased region" description="Low complexity" evidence="1">
    <location>
        <begin position="274"/>
        <end position="347"/>
    </location>
</feature>
<feature type="compositionally biased region" description="Basic and acidic residues" evidence="1">
    <location>
        <begin position="419"/>
        <end position="432"/>
    </location>
</feature>